<accession>M5RP71</accession>
<name>M5RP71_9BACT</name>
<evidence type="ECO:0000313" key="2">
    <source>
        <dbReference type="Proteomes" id="UP000011991"/>
    </source>
</evidence>
<sequence length="49" mass="5748">MLSTLVAARREPNAIYFRSGTRQSFWWFNSKDGNSGESHYLSIRLWLPT</sequence>
<comment type="caution">
    <text evidence="1">The sequence shown here is derived from an EMBL/GenBank/DDBJ whole genome shotgun (WGS) entry which is preliminary data.</text>
</comment>
<keyword evidence="2" id="KW-1185">Reference proteome</keyword>
<proteinExistence type="predicted"/>
<protein>
    <submittedName>
        <fullName evidence="1">Uncharacterized protein</fullName>
    </submittedName>
</protein>
<dbReference type="Proteomes" id="UP000011991">
    <property type="component" value="Unassembled WGS sequence"/>
</dbReference>
<organism evidence="1 2">
    <name type="scientific">Rhodopirellula maiorica SM1</name>
    <dbReference type="NCBI Taxonomy" id="1265738"/>
    <lineage>
        <taxon>Bacteria</taxon>
        <taxon>Pseudomonadati</taxon>
        <taxon>Planctomycetota</taxon>
        <taxon>Planctomycetia</taxon>
        <taxon>Pirellulales</taxon>
        <taxon>Pirellulaceae</taxon>
        <taxon>Novipirellula</taxon>
    </lineage>
</organism>
<dbReference type="EMBL" id="ANOG01000287">
    <property type="protein sequence ID" value="EMI21006.1"/>
    <property type="molecule type" value="Genomic_DNA"/>
</dbReference>
<dbReference type="PATRIC" id="fig|1265738.3.peg.2055"/>
<dbReference type="AlphaFoldDB" id="M5RP71"/>
<evidence type="ECO:0000313" key="1">
    <source>
        <dbReference type="EMBL" id="EMI21006.1"/>
    </source>
</evidence>
<gene>
    <name evidence="1" type="ORF">RMSM_02051</name>
</gene>
<reference evidence="1 2" key="1">
    <citation type="journal article" date="2013" name="Mar. Genomics">
        <title>Expression of sulfatases in Rhodopirellula baltica and the diversity of sulfatases in the genus Rhodopirellula.</title>
        <authorList>
            <person name="Wegner C.E."/>
            <person name="Richter-Heitmann T."/>
            <person name="Klindworth A."/>
            <person name="Klockow C."/>
            <person name="Richter M."/>
            <person name="Achstetter T."/>
            <person name="Glockner F.O."/>
            <person name="Harder J."/>
        </authorList>
    </citation>
    <scope>NUCLEOTIDE SEQUENCE [LARGE SCALE GENOMIC DNA]</scope>
    <source>
        <strain evidence="1 2">SM1</strain>
    </source>
</reference>